<dbReference type="AlphaFoldDB" id="A0A327M7Z5"/>
<feature type="domain" description="MaoC-like" evidence="2">
    <location>
        <begin position="122"/>
        <end position="211"/>
    </location>
</feature>
<dbReference type="PANTHER" id="PTHR43437">
    <property type="entry name" value="HYDROXYACYL-THIOESTER DEHYDRATASE TYPE 2, MITOCHONDRIAL-RELATED"/>
    <property type="match status" value="1"/>
</dbReference>
<protein>
    <recommendedName>
        <fullName evidence="2">MaoC-like domain-containing protein</fullName>
    </recommendedName>
</protein>
<evidence type="ECO:0000256" key="1">
    <source>
        <dbReference type="SAM" id="MobiDB-lite"/>
    </source>
</evidence>
<dbReference type="Pfam" id="PF01575">
    <property type="entry name" value="MaoC_dehydratas"/>
    <property type="match status" value="1"/>
</dbReference>
<dbReference type="Gene3D" id="3.10.129.10">
    <property type="entry name" value="Hotdog Thioesterase"/>
    <property type="match status" value="1"/>
</dbReference>
<feature type="region of interest" description="Disordered" evidence="1">
    <location>
        <begin position="32"/>
        <end position="89"/>
    </location>
</feature>
<dbReference type="InterPro" id="IPR002539">
    <property type="entry name" value="MaoC-like_dom"/>
</dbReference>
<dbReference type="PANTHER" id="PTHR43437:SF3">
    <property type="entry name" value="HYDROXYACYL-THIOESTER DEHYDRATASE TYPE 2, MITOCHONDRIAL"/>
    <property type="match status" value="1"/>
</dbReference>
<dbReference type="Proteomes" id="UP000249065">
    <property type="component" value="Unassembled WGS sequence"/>
</dbReference>
<feature type="compositionally biased region" description="Low complexity" evidence="1">
    <location>
        <begin position="53"/>
        <end position="65"/>
    </location>
</feature>
<dbReference type="GO" id="GO:0006633">
    <property type="term" value="P:fatty acid biosynthetic process"/>
    <property type="evidence" value="ECO:0007669"/>
    <property type="project" value="TreeGrafter"/>
</dbReference>
<accession>A0A327M7Z5</accession>
<keyword evidence="4" id="KW-1185">Reference proteome</keyword>
<proteinExistence type="predicted"/>
<sequence>MAHRQPALLLHREHGPLRPCALWPRGRRRGLGRAAGADAGRRREPAAAEIRQRPAAAGRPGAAGDLGRRRLRRPGGARPRGAGARPRHGLCDAVSFDPRAHRLVPAQRWFEDFTLGERFPLPSWTMTSGLFAAFQAASGDNHPIHYDAEYCRAHGLPGMLAHGYQVAIQTCAGAGLFPHMVEESLKGFLEQSTRFLHPVILGDTLYPLLVVDELVPQRSTGILGLAASIHNQHGVQVLDGRHRYLLRKRPAG</sequence>
<reference evidence="4" key="1">
    <citation type="submission" date="2018-06" db="EMBL/GenBank/DDBJ databases">
        <authorList>
            <person name="Khan S.A."/>
        </authorList>
    </citation>
    <scope>NUCLEOTIDE SEQUENCE [LARGE SCALE GENOMIC DNA]</scope>
    <source>
        <strain evidence="4">DB-1506</strain>
    </source>
</reference>
<organism evidence="3 4">
    <name type="scientific">Roseicella frigidaeris</name>
    <dbReference type="NCBI Taxonomy" id="2230885"/>
    <lineage>
        <taxon>Bacteria</taxon>
        <taxon>Pseudomonadati</taxon>
        <taxon>Pseudomonadota</taxon>
        <taxon>Alphaproteobacteria</taxon>
        <taxon>Acetobacterales</taxon>
        <taxon>Roseomonadaceae</taxon>
        <taxon>Roseicella</taxon>
    </lineage>
</organism>
<dbReference type="InterPro" id="IPR029069">
    <property type="entry name" value="HotDog_dom_sf"/>
</dbReference>
<comment type="caution">
    <text evidence="3">The sequence shown here is derived from an EMBL/GenBank/DDBJ whole genome shotgun (WGS) entry which is preliminary data.</text>
</comment>
<dbReference type="GO" id="GO:0019171">
    <property type="term" value="F:(3R)-hydroxyacyl-[acyl-carrier-protein] dehydratase activity"/>
    <property type="evidence" value="ECO:0007669"/>
    <property type="project" value="TreeGrafter"/>
</dbReference>
<dbReference type="SUPFAM" id="SSF54637">
    <property type="entry name" value="Thioesterase/thiol ester dehydrase-isomerase"/>
    <property type="match status" value="1"/>
</dbReference>
<dbReference type="InterPro" id="IPR050965">
    <property type="entry name" value="UPF0336/Enoyl-CoA_hydratase"/>
</dbReference>
<gene>
    <name evidence="3" type="ORF">DOO78_10970</name>
</gene>
<evidence type="ECO:0000313" key="4">
    <source>
        <dbReference type="Proteomes" id="UP000249065"/>
    </source>
</evidence>
<name>A0A327M7Z5_9PROT</name>
<dbReference type="CDD" id="cd03441">
    <property type="entry name" value="R_hydratase_like"/>
    <property type="match status" value="1"/>
</dbReference>
<evidence type="ECO:0000259" key="2">
    <source>
        <dbReference type="Pfam" id="PF01575"/>
    </source>
</evidence>
<dbReference type="EMBL" id="QLIX01000006">
    <property type="protein sequence ID" value="RAI59050.1"/>
    <property type="molecule type" value="Genomic_DNA"/>
</dbReference>
<feature type="compositionally biased region" description="Basic and acidic residues" evidence="1">
    <location>
        <begin position="39"/>
        <end position="52"/>
    </location>
</feature>
<evidence type="ECO:0000313" key="3">
    <source>
        <dbReference type="EMBL" id="RAI59050.1"/>
    </source>
</evidence>